<dbReference type="PANTHER" id="PTHR40057:SF1">
    <property type="entry name" value="SLR1162 PROTEIN"/>
    <property type="match status" value="1"/>
</dbReference>
<dbReference type="Gene3D" id="3.30.70.100">
    <property type="match status" value="1"/>
</dbReference>
<dbReference type="InterPro" id="IPR038762">
    <property type="entry name" value="ABM_predict"/>
</dbReference>
<dbReference type="Proteomes" id="UP000704176">
    <property type="component" value="Unassembled WGS sequence"/>
</dbReference>
<keyword evidence="1" id="KW-0472">Membrane</keyword>
<protein>
    <submittedName>
        <fullName evidence="2">Antibiotic biosynthesis monooxygenase</fullName>
    </submittedName>
</protein>
<dbReference type="SUPFAM" id="SSF54909">
    <property type="entry name" value="Dimeric alpha+beta barrel"/>
    <property type="match status" value="2"/>
</dbReference>
<keyword evidence="1" id="KW-1133">Transmembrane helix</keyword>
<gene>
    <name evidence="2" type="ORF">K9B37_15105</name>
</gene>
<feature type="transmembrane region" description="Helical" evidence="1">
    <location>
        <begin position="241"/>
        <end position="262"/>
    </location>
</feature>
<keyword evidence="1" id="KW-0812">Transmembrane</keyword>
<evidence type="ECO:0000313" key="2">
    <source>
        <dbReference type="EMBL" id="MBZ6077606.1"/>
    </source>
</evidence>
<sequence length="332" mass="37573">MTKLQRMMPLRQKQLERYQPLPGEITSIITKVEVISGSELRFAAWQSRFTRAISAFEGFVSIELIPVRADSAEWQIIQRFVSPTLLDRWRMSSEKAKLFSDLAAFQKPDAPALSDEPAPDFHSLSSVTEVITTVVEQGRLTQFLSWSQRAQERQATFPGYMGTLIQAPISNAAPYWMTLVRFATPAQLDAWLDSKDRKALLASPDYEPFAWKSHRIENGFASWFSNSSGEASPPAWKQTMLVLLVLFPVVMLETMFLSPHLASMHLPVAIFIGNALSVALVSWPLMAIAIACLRWWLKPAPARRWRMEMLGLASVLSLYSIEILIFMQLLPI</sequence>
<evidence type="ECO:0000313" key="3">
    <source>
        <dbReference type="Proteomes" id="UP000704176"/>
    </source>
</evidence>
<keyword evidence="2" id="KW-0503">Monooxygenase</keyword>
<accession>A0ABS7VPX4</accession>
<dbReference type="InterPro" id="IPR011008">
    <property type="entry name" value="Dimeric_a/b-barrel"/>
</dbReference>
<organism evidence="2 3">
    <name type="scientific">Microvirga puerhi</name>
    <dbReference type="NCBI Taxonomy" id="2876078"/>
    <lineage>
        <taxon>Bacteria</taxon>
        <taxon>Pseudomonadati</taxon>
        <taxon>Pseudomonadota</taxon>
        <taxon>Alphaproteobacteria</taxon>
        <taxon>Hyphomicrobiales</taxon>
        <taxon>Methylobacteriaceae</taxon>
        <taxon>Microvirga</taxon>
    </lineage>
</organism>
<dbReference type="PANTHER" id="PTHR40057">
    <property type="entry name" value="SLR1162 PROTEIN"/>
    <property type="match status" value="1"/>
</dbReference>
<proteinExistence type="predicted"/>
<evidence type="ECO:0000256" key="1">
    <source>
        <dbReference type="SAM" id="Phobius"/>
    </source>
</evidence>
<dbReference type="EMBL" id="JAIRBM010000011">
    <property type="protein sequence ID" value="MBZ6077606.1"/>
    <property type="molecule type" value="Genomic_DNA"/>
</dbReference>
<keyword evidence="2" id="KW-0560">Oxidoreductase</keyword>
<reference evidence="2 3" key="1">
    <citation type="submission" date="2021-09" db="EMBL/GenBank/DDBJ databases">
        <title>The complete genome sequence of a new microorganism.</title>
        <authorList>
            <person name="Zi Z."/>
        </authorList>
    </citation>
    <scope>NUCLEOTIDE SEQUENCE [LARGE SCALE GENOMIC DNA]</scope>
    <source>
        <strain evidence="2 3">WGZ8</strain>
    </source>
</reference>
<comment type="caution">
    <text evidence="2">The sequence shown here is derived from an EMBL/GenBank/DDBJ whole genome shotgun (WGS) entry which is preliminary data.</text>
</comment>
<feature type="transmembrane region" description="Helical" evidence="1">
    <location>
        <begin position="268"/>
        <end position="297"/>
    </location>
</feature>
<keyword evidence="3" id="KW-1185">Reference proteome</keyword>
<feature type="transmembrane region" description="Helical" evidence="1">
    <location>
        <begin position="309"/>
        <end position="330"/>
    </location>
</feature>
<name>A0ABS7VPX4_9HYPH</name>
<dbReference type="GO" id="GO:0004497">
    <property type="term" value="F:monooxygenase activity"/>
    <property type="evidence" value="ECO:0007669"/>
    <property type="project" value="UniProtKB-KW"/>
</dbReference>